<dbReference type="EMBL" id="BARV01018732">
    <property type="protein sequence ID" value="GAI22990.1"/>
    <property type="molecule type" value="Genomic_DNA"/>
</dbReference>
<accession>X1N843</accession>
<protein>
    <submittedName>
        <fullName evidence="1">Uncharacterized protein</fullName>
    </submittedName>
</protein>
<feature type="non-terminal residue" evidence="1">
    <location>
        <position position="85"/>
    </location>
</feature>
<gene>
    <name evidence="1" type="ORF">S06H3_31613</name>
</gene>
<sequence length="85" mass="9676">MPPYERQAEPSKGNFLSWDAGEAKDLVVLSEKGTKTETHWIEGKAHECSGPGCMYCESSVRKTLRWSVLTECEGEELPWEMRRAN</sequence>
<proteinExistence type="predicted"/>
<name>X1N843_9ZZZZ</name>
<organism evidence="1">
    <name type="scientific">marine sediment metagenome</name>
    <dbReference type="NCBI Taxonomy" id="412755"/>
    <lineage>
        <taxon>unclassified sequences</taxon>
        <taxon>metagenomes</taxon>
        <taxon>ecological metagenomes</taxon>
    </lineage>
</organism>
<reference evidence="1" key="1">
    <citation type="journal article" date="2014" name="Front. Microbiol.">
        <title>High frequency of phylogenetically diverse reductive dehalogenase-homologous genes in deep subseafloor sedimentary metagenomes.</title>
        <authorList>
            <person name="Kawai M."/>
            <person name="Futagami T."/>
            <person name="Toyoda A."/>
            <person name="Takaki Y."/>
            <person name="Nishi S."/>
            <person name="Hori S."/>
            <person name="Arai W."/>
            <person name="Tsubouchi T."/>
            <person name="Morono Y."/>
            <person name="Uchiyama I."/>
            <person name="Ito T."/>
            <person name="Fujiyama A."/>
            <person name="Inagaki F."/>
            <person name="Takami H."/>
        </authorList>
    </citation>
    <scope>NUCLEOTIDE SEQUENCE</scope>
    <source>
        <strain evidence="1">Expedition CK06-06</strain>
    </source>
</reference>
<comment type="caution">
    <text evidence="1">The sequence shown here is derived from an EMBL/GenBank/DDBJ whole genome shotgun (WGS) entry which is preliminary data.</text>
</comment>
<evidence type="ECO:0000313" key="1">
    <source>
        <dbReference type="EMBL" id="GAI22990.1"/>
    </source>
</evidence>
<dbReference type="AlphaFoldDB" id="X1N843"/>